<name>A0A251RJJ1_PRUPE</name>
<protein>
    <submittedName>
        <fullName evidence="1">Uncharacterized protein</fullName>
    </submittedName>
</protein>
<evidence type="ECO:0000313" key="2">
    <source>
        <dbReference type="Proteomes" id="UP000006882"/>
    </source>
</evidence>
<dbReference type="Proteomes" id="UP000006882">
    <property type="component" value="Chromosome G1"/>
</dbReference>
<keyword evidence="2" id="KW-1185">Reference proteome</keyword>
<proteinExistence type="predicted"/>
<gene>
    <name evidence="1" type="ORF">PRUPE_1G573500</name>
</gene>
<dbReference type="Gramene" id="ONI36178">
    <property type="protein sequence ID" value="ONI36178"/>
    <property type="gene ID" value="PRUPE_1G573500"/>
</dbReference>
<sequence>MQGTDGIKIHKSLHNREAKVHFRNNGAPICKRSKKKIIK</sequence>
<dbReference type="EMBL" id="CM007651">
    <property type="protein sequence ID" value="ONI36178.1"/>
    <property type="molecule type" value="Genomic_DNA"/>
</dbReference>
<organism evidence="1 2">
    <name type="scientific">Prunus persica</name>
    <name type="common">Peach</name>
    <name type="synonym">Amygdalus persica</name>
    <dbReference type="NCBI Taxonomy" id="3760"/>
    <lineage>
        <taxon>Eukaryota</taxon>
        <taxon>Viridiplantae</taxon>
        <taxon>Streptophyta</taxon>
        <taxon>Embryophyta</taxon>
        <taxon>Tracheophyta</taxon>
        <taxon>Spermatophyta</taxon>
        <taxon>Magnoliopsida</taxon>
        <taxon>eudicotyledons</taxon>
        <taxon>Gunneridae</taxon>
        <taxon>Pentapetalae</taxon>
        <taxon>rosids</taxon>
        <taxon>fabids</taxon>
        <taxon>Rosales</taxon>
        <taxon>Rosaceae</taxon>
        <taxon>Amygdaloideae</taxon>
        <taxon>Amygdaleae</taxon>
        <taxon>Prunus</taxon>
    </lineage>
</organism>
<reference evidence="1 2" key="1">
    <citation type="journal article" date="2013" name="Nat. Genet.">
        <title>The high-quality draft genome of peach (Prunus persica) identifies unique patterns of genetic diversity, domestication and genome evolution.</title>
        <authorList>
            <consortium name="International Peach Genome Initiative"/>
            <person name="Verde I."/>
            <person name="Abbott A.G."/>
            <person name="Scalabrin S."/>
            <person name="Jung S."/>
            <person name="Shu S."/>
            <person name="Marroni F."/>
            <person name="Zhebentyayeva T."/>
            <person name="Dettori M.T."/>
            <person name="Grimwood J."/>
            <person name="Cattonaro F."/>
            <person name="Zuccolo A."/>
            <person name="Rossini L."/>
            <person name="Jenkins J."/>
            <person name="Vendramin E."/>
            <person name="Meisel L.A."/>
            <person name="Decroocq V."/>
            <person name="Sosinski B."/>
            <person name="Prochnik S."/>
            <person name="Mitros T."/>
            <person name="Policriti A."/>
            <person name="Cipriani G."/>
            <person name="Dondini L."/>
            <person name="Ficklin S."/>
            <person name="Goodstein D.M."/>
            <person name="Xuan P."/>
            <person name="Del Fabbro C."/>
            <person name="Aramini V."/>
            <person name="Copetti D."/>
            <person name="Gonzalez S."/>
            <person name="Horner D.S."/>
            <person name="Falchi R."/>
            <person name="Lucas S."/>
            <person name="Mica E."/>
            <person name="Maldonado J."/>
            <person name="Lazzari B."/>
            <person name="Bielenberg D."/>
            <person name="Pirona R."/>
            <person name="Miculan M."/>
            <person name="Barakat A."/>
            <person name="Testolin R."/>
            <person name="Stella A."/>
            <person name="Tartarini S."/>
            <person name="Tonutti P."/>
            <person name="Arus P."/>
            <person name="Orellana A."/>
            <person name="Wells C."/>
            <person name="Main D."/>
            <person name="Vizzotto G."/>
            <person name="Silva H."/>
            <person name="Salamini F."/>
            <person name="Schmutz J."/>
            <person name="Morgante M."/>
            <person name="Rokhsar D.S."/>
        </authorList>
    </citation>
    <scope>NUCLEOTIDE SEQUENCE [LARGE SCALE GENOMIC DNA]</scope>
    <source>
        <strain evidence="2">cv. Nemared</strain>
    </source>
</reference>
<dbReference type="AlphaFoldDB" id="A0A251RJJ1"/>
<evidence type="ECO:0000313" key="1">
    <source>
        <dbReference type="EMBL" id="ONI36178.1"/>
    </source>
</evidence>
<accession>A0A251RJJ1</accession>